<keyword evidence="3" id="KW-1185">Reference proteome</keyword>
<evidence type="ECO:0000313" key="3">
    <source>
        <dbReference type="Proteomes" id="UP001463665"/>
    </source>
</evidence>
<dbReference type="Proteomes" id="UP001463665">
    <property type="component" value="Chromosome"/>
</dbReference>
<protein>
    <recommendedName>
        <fullName evidence="4">Glycine zipper family protein</fullName>
    </recommendedName>
</protein>
<keyword evidence="1" id="KW-0732">Signal</keyword>
<feature type="chain" id="PRO_5043403019" description="Glycine zipper family protein" evidence="1">
    <location>
        <begin position="23"/>
        <end position="230"/>
    </location>
</feature>
<gene>
    <name evidence="2" type="ORF">AAFP95_19025</name>
</gene>
<dbReference type="RefSeq" id="WP_294241034.1">
    <property type="nucleotide sequence ID" value="NZ_CP154834.1"/>
</dbReference>
<organism evidence="2 3">
    <name type="scientific">Chryseobacterium endophyticum</name>
    <dbReference type="NCBI Taxonomy" id="1854762"/>
    <lineage>
        <taxon>Bacteria</taxon>
        <taxon>Pseudomonadati</taxon>
        <taxon>Bacteroidota</taxon>
        <taxon>Flavobacteriia</taxon>
        <taxon>Flavobacteriales</taxon>
        <taxon>Weeksellaceae</taxon>
        <taxon>Chryseobacterium group</taxon>
        <taxon>Chryseobacterium</taxon>
    </lineage>
</organism>
<evidence type="ECO:0000256" key="1">
    <source>
        <dbReference type="SAM" id="SignalP"/>
    </source>
</evidence>
<dbReference type="PROSITE" id="PS51257">
    <property type="entry name" value="PROKAR_LIPOPROTEIN"/>
    <property type="match status" value="1"/>
</dbReference>
<sequence length="230" mass="25388">MKKLFLTKFYLLLITVFLFVTACDQQNELENPDVPIGNAKNNHYSARTINLTKEQLIDELAKDKEFIDLGNSFVNFIGNIPNKQNFLKNYDEEDFKKGGENYFLNLTGYKNEDIDLSLAIMNDLLYNVYDKYPQLKYDGSNEMFINEVIEAACNKIDDLESAKTNPCQACIKKWKPRMITATILGGIVGGASGAFGGGGWGAVFGAWGGAVIGFAGTGWGLQDCLEAAGC</sequence>
<accession>A0AAU6WMJ3</accession>
<evidence type="ECO:0008006" key="4">
    <source>
        <dbReference type="Google" id="ProtNLM"/>
    </source>
</evidence>
<evidence type="ECO:0000313" key="2">
    <source>
        <dbReference type="EMBL" id="XAO73784.1"/>
    </source>
</evidence>
<proteinExistence type="predicted"/>
<dbReference type="EMBL" id="CP154834">
    <property type="protein sequence ID" value="XAO73784.1"/>
    <property type="molecule type" value="Genomic_DNA"/>
</dbReference>
<dbReference type="AlphaFoldDB" id="A0AAU6WMJ3"/>
<feature type="signal peptide" evidence="1">
    <location>
        <begin position="1"/>
        <end position="22"/>
    </location>
</feature>
<reference evidence="2 3" key="1">
    <citation type="submission" date="2024-04" db="EMBL/GenBank/DDBJ databases">
        <title>Genome sequencing and assembly of rice foliar adapted Chryseobacterium endophyticum OsEnb-ALM-A6.</title>
        <authorList>
            <person name="Kumar S."/>
            <person name="Javed M."/>
            <person name="Chouhan V."/>
            <person name="Charishma K."/>
            <person name="Patel A."/>
            <person name="Kumar M."/>
            <person name="Sahu K.P."/>
            <person name="Kumar A."/>
        </authorList>
    </citation>
    <scope>NUCLEOTIDE SEQUENCE [LARGE SCALE GENOMIC DNA]</scope>
    <source>
        <strain evidence="2 3">OsEnb-ALM-A6</strain>
    </source>
</reference>
<name>A0AAU6WMJ3_9FLAO</name>